<dbReference type="NCBIfam" id="TIGR00330">
    <property type="entry name" value="glpX"/>
    <property type="match status" value="1"/>
</dbReference>
<dbReference type="PANTHER" id="PTHR30447:SF0">
    <property type="entry name" value="FRUCTOSE-1,6-BISPHOSPHATASE 1 CLASS 2-RELATED"/>
    <property type="match status" value="1"/>
</dbReference>
<dbReference type="STRING" id="523844.MSTHT_1109"/>
<dbReference type="GO" id="GO:0005829">
    <property type="term" value="C:cytosol"/>
    <property type="evidence" value="ECO:0007669"/>
    <property type="project" value="TreeGrafter"/>
</dbReference>
<evidence type="ECO:0000256" key="2">
    <source>
        <dbReference type="ARBA" id="ARBA00022801"/>
    </source>
</evidence>
<proteinExistence type="predicted"/>
<sequence length="385" mass="41607">MIAEFLSVIRKQIISSRKWELIAISYPKTVERIIDRAGPIECELLPRLIQVTEAAAIAAAYQMGRGNKHFADQVAVAAMRRMLNKLDMKGIIKIGEGERDEAPMLYIGEQVGTGKGNLEVDIAVDPLEGTNLTADGVPGSVSVMAMAERGGIFHGPDIYMDKIVVGPDVVRYEEEHPGERIDLDAPVRHNLEIVAKALDRSVEELVVVILDRPRHAQKITEIREAGARVKLVSDGDLMPGVSTAIRGSGIHVVMGAGGSGEAVLTAAAIKILGGKILARLVLPSVANGKSQSKIDEEIEEKMPRLEKMGITLENFNDVLDTNKLVPGNDVIFSATAVTPGHFLREVNLFGGGDARLHTISMGSSGAVRFTDSIYIKDKRATPLRL</sequence>
<reference evidence="5 6" key="1">
    <citation type="submission" date="2014-07" db="EMBL/GenBank/DDBJ databases">
        <title>Methanogenic archaea and the global carbon cycle.</title>
        <authorList>
            <person name="Henriksen J.R."/>
            <person name="Luke J."/>
            <person name="Reinhart S."/>
            <person name="Benedict M.N."/>
            <person name="Youngblut N.D."/>
            <person name="Metcalf M.E."/>
            <person name="Whitaker R.J."/>
            <person name="Metcalf W.W."/>
        </authorList>
    </citation>
    <scope>NUCLEOTIDE SEQUENCE [LARGE SCALE GENOMIC DNA]</scope>
    <source>
        <strain evidence="6">ATCC 43570 / DSM 1825 / OCM 12 / VKM B-1830 / TM-1</strain>
    </source>
</reference>
<dbReference type="GO" id="GO:0042132">
    <property type="term" value="F:fructose 1,6-bisphosphate 1-phosphatase activity"/>
    <property type="evidence" value="ECO:0007669"/>
    <property type="project" value="UniProtKB-EC"/>
</dbReference>
<dbReference type="SUPFAM" id="SSF56655">
    <property type="entry name" value="Carbohydrate phosphatase"/>
    <property type="match status" value="1"/>
</dbReference>
<evidence type="ECO:0000256" key="1">
    <source>
        <dbReference type="ARBA" id="ARBA00022723"/>
    </source>
</evidence>
<dbReference type="GO" id="GO:0006094">
    <property type="term" value="P:gluconeogenesis"/>
    <property type="evidence" value="ECO:0007669"/>
    <property type="project" value="InterPro"/>
</dbReference>
<dbReference type="AlphaFoldDB" id="A0A0E3NCZ6"/>
<evidence type="ECO:0000256" key="4">
    <source>
        <dbReference type="ARBA" id="ARBA00023277"/>
    </source>
</evidence>
<dbReference type="EMBL" id="CP009501">
    <property type="protein sequence ID" value="AKB12867.1"/>
    <property type="molecule type" value="Genomic_DNA"/>
</dbReference>
<dbReference type="Pfam" id="PF03320">
    <property type="entry name" value="FBPase_glpX"/>
    <property type="match status" value="1"/>
</dbReference>
<evidence type="ECO:0000256" key="3">
    <source>
        <dbReference type="ARBA" id="ARBA00023211"/>
    </source>
</evidence>
<dbReference type="InterPro" id="IPR004464">
    <property type="entry name" value="FBPase_class-2/SBPase"/>
</dbReference>
<dbReference type="Proteomes" id="UP000066529">
    <property type="component" value="Chromosome"/>
</dbReference>
<keyword evidence="1" id="KW-0479">Metal-binding</keyword>
<dbReference type="GO" id="GO:0006071">
    <property type="term" value="P:glycerol metabolic process"/>
    <property type="evidence" value="ECO:0007669"/>
    <property type="project" value="InterPro"/>
</dbReference>
<name>A0A0E3NCZ6_METTT</name>
<evidence type="ECO:0000313" key="5">
    <source>
        <dbReference type="EMBL" id="AKB12867.1"/>
    </source>
</evidence>
<keyword evidence="2 5" id="KW-0378">Hydrolase</keyword>
<dbReference type="HOGENOM" id="CLU_054938_0_0_2"/>
<dbReference type="CDD" id="cd01516">
    <property type="entry name" value="FBPase_glpX"/>
    <property type="match status" value="1"/>
</dbReference>
<organism evidence="5 6">
    <name type="scientific">Methanosarcina thermophila (strain ATCC 43570 / DSM 1825 / OCM 12 / VKM B-1830 / TM-1)</name>
    <dbReference type="NCBI Taxonomy" id="523844"/>
    <lineage>
        <taxon>Archaea</taxon>
        <taxon>Methanobacteriati</taxon>
        <taxon>Methanobacteriota</taxon>
        <taxon>Stenosarchaea group</taxon>
        <taxon>Methanomicrobia</taxon>
        <taxon>Methanosarcinales</taxon>
        <taxon>Methanosarcinaceae</taxon>
        <taxon>Methanosarcina</taxon>
    </lineage>
</organism>
<gene>
    <name evidence="5" type="ORF">MSTHT_1109</name>
</gene>
<dbReference type="FunFam" id="3.40.190.90:FF:000001">
    <property type="entry name" value="Fructose-1,6-bisphosphatase"/>
    <property type="match status" value="1"/>
</dbReference>
<dbReference type="Gene3D" id="3.40.190.90">
    <property type="match status" value="1"/>
</dbReference>
<keyword evidence="3" id="KW-0464">Manganese</keyword>
<dbReference type="KEGG" id="mthr:MSTHT_1109"/>
<keyword evidence="4" id="KW-0119">Carbohydrate metabolism</keyword>
<dbReference type="Gene3D" id="3.30.540.10">
    <property type="entry name" value="Fructose-1,6-Bisphosphatase, subunit A, domain 1"/>
    <property type="match status" value="1"/>
</dbReference>
<accession>A0A0E3NCZ6</accession>
<protein>
    <submittedName>
        <fullName evidence="5">Fructose-1,6-bisphosphatase, GlpX type</fullName>
        <ecNumber evidence="5">3.1.3.11</ecNumber>
    </submittedName>
</protein>
<dbReference type="GO" id="GO:0046872">
    <property type="term" value="F:metal ion binding"/>
    <property type="evidence" value="ECO:0007669"/>
    <property type="project" value="UniProtKB-KW"/>
</dbReference>
<dbReference type="PATRIC" id="fig|523844.20.peg.1408"/>
<dbReference type="GO" id="GO:0030388">
    <property type="term" value="P:fructose 1,6-bisphosphate metabolic process"/>
    <property type="evidence" value="ECO:0007669"/>
    <property type="project" value="TreeGrafter"/>
</dbReference>
<dbReference type="PANTHER" id="PTHR30447">
    <property type="entry name" value="FRUCTOSE-1,6-BISPHOSPHATASE CLASS 2"/>
    <property type="match status" value="1"/>
</dbReference>
<dbReference type="EC" id="3.1.3.11" evidence="5"/>
<evidence type="ECO:0000313" key="6">
    <source>
        <dbReference type="Proteomes" id="UP000066529"/>
    </source>
</evidence>